<dbReference type="EMBL" id="JAAOMA010000037">
    <property type="protein sequence ID" value="NHR07576.1"/>
    <property type="molecule type" value="Genomic_DNA"/>
</dbReference>
<organism evidence="2 3">
    <name type="scientific">Chromobacterium fluminis</name>
    <dbReference type="NCBI Taxonomy" id="3044269"/>
    <lineage>
        <taxon>Bacteria</taxon>
        <taxon>Pseudomonadati</taxon>
        <taxon>Pseudomonadota</taxon>
        <taxon>Betaproteobacteria</taxon>
        <taxon>Neisseriales</taxon>
        <taxon>Chromobacteriaceae</taxon>
        <taxon>Chromobacterium</taxon>
    </lineage>
</organism>
<keyword evidence="3" id="KW-1185">Reference proteome</keyword>
<evidence type="ECO:0000313" key="3">
    <source>
        <dbReference type="Proteomes" id="UP001515641"/>
    </source>
</evidence>
<protein>
    <submittedName>
        <fullName evidence="2">Uncharacterized protein</fullName>
    </submittedName>
</protein>
<reference evidence="2 3" key="1">
    <citation type="submission" date="2020-03" db="EMBL/GenBank/DDBJ databases">
        <title>Draft genome sequence of environmentally isolated cultures.</title>
        <authorList>
            <person name="Wilson H.S."/>
            <person name="De Leon M.E."/>
        </authorList>
    </citation>
    <scope>NUCLEOTIDE SEQUENCE [LARGE SCALE GENOMIC DNA]</scope>
    <source>
        <strain evidence="2 3">HSC-31F16</strain>
    </source>
</reference>
<dbReference type="RefSeq" id="WP_166453356.1">
    <property type="nucleotide sequence ID" value="NZ_JAAOMA010000037.1"/>
</dbReference>
<comment type="caution">
    <text evidence="2">The sequence shown here is derived from an EMBL/GenBank/DDBJ whole genome shotgun (WGS) entry which is preliminary data.</text>
</comment>
<dbReference type="Proteomes" id="UP001515641">
    <property type="component" value="Unassembled WGS sequence"/>
</dbReference>
<name>A0ABX0L9H1_9NEIS</name>
<evidence type="ECO:0000256" key="1">
    <source>
        <dbReference type="SAM" id="MobiDB-lite"/>
    </source>
</evidence>
<evidence type="ECO:0000313" key="2">
    <source>
        <dbReference type="EMBL" id="NHR07576.1"/>
    </source>
</evidence>
<proteinExistence type="predicted"/>
<gene>
    <name evidence="2" type="ORF">HA052_20515</name>
</gene>
<feature type="region of interest" description="Disordered" evidence="1">
    <location>
        <begin position="25"/>
        <end position="57"/>
    </location>
</feature>
<accession>A0ABX0L9H1</accession>
<sequence length="57" mass="6414">MNKPVKSAQDVLKAASQNIEQWPSWKQDLARKTQDSTTSSVSRFAPSAAYSCQKREK</sequence>